<evidence type="ECO:0000256" key="1">
    <source>
        <dbReference type="ARBA" id="ARBA00001916"/>
    </source>
</evidence>
<comment type="similarity">
    <text evidence="2">Belongs to the HMBS family.</text>
</comment>
<dbReference type="PROSITE" id="PS00533">
    <property type="entry name" value="PORPHOBILINOGEN_DEAM"/>
    <property type="match status" value="1"/>
</dbReference>
<evidence type="ECO:0000256" key="2">
    <source>
        <dbReference type="ARBA" id="ARBA00005638"/>
    </source>
</evidence>
<organism evidence="8">
    <name type="scientific">hydrothermal vent metagenome</name>
    <dbReference type="NCBI Taxonomy" id="652676"/>
    <lineage>
        <taxon>unclassified sequences</taxon>
        <taxon>metagenomes</taxon>
        <taxon>ecological metagenomes</taxon>
    </lineage>
</organism>
<dbReference type="InterPro" id="IPR022417">
    <property type="entry name" value="Porphobilin_deaminase_N"/>
</dbReference>
<dbReference type="GO" id="GO:0005737">
    <property type="term" value="C:cytoplasm"/>
    <property type="evidence" value="ECO:0007669"/>
    <property type="project" value="TreeGrafter"/>
</dbReference>
<dbReference type="Pfam" id="PF03900">
    <property type="entry name" value="Porphobil_deamC"/>
    <property type="match status" value="1"/>
</dbReference>
<dbReference type="PANTHER" id="PTHR11557:SF0">
    <property type="entry name" value="PORPHOBILINOGEN DEAMINASE"/>
    <property type="match status" value="1"/>
</dbReference>
<dbReference type="SUPFAM" id="SSF54782">
    <property type="entry name" value="Porphobilinogen deaminase (hydroxymethylbilane synthase), C-terminal domain"/>
    <property type="match status" value="1"/>
</dbReference>
<dbReference type="Gene3D" id="3.30.160.40">
    <property type="entry name" value="Porphobilinogen deaminase, C-terminal domain"/>
    <property type="match status" value="1"/>
</dbReference>
<dbReference type="PANTHER" id="PTHR11557">
    <property type="entry name" value="PORPHOBILINOGEN DEAMINASE"/>
    <property type="match status" value="1"/>
</dbReference>
<keyword evidence="5" id="KW-0627">Porphyrin biosynthesis</keyword>
<dbReference type="InterPro" id="IPR022418">
    <property type="entry name" value="Porphobilinogen_deaminase_C"/>
</dbReference>
<dbReference type="InterPro" id="IPR022419">
    <property type="entry name" value="Porphobilin_deaminase_cofac_BS"/>
</dbReference>
<evidence type="ECO:0000256" key="5">
    <source>
        <dbReference type="ARBA" id="ARBA00023244"/>
    </source>
</evidence>
<keyword evidence="4 8" id="KW-0808">Transferase</keyword>
<dbReference type="NCBIfam" id="TIGR00212">
    <property type="entry name" value="hemC"/>
    <property type="match status" value="1"/>
</dbReference>
<comment type="cofactor">
    <cofactor evidence="1">
        <name>dipyrromethane</name>
        <dbReference type="ChEBI" id="CHEBI:60342"/>
    </cofactor>
</comment>
<evidence type="ECO:0000313" key="8">
    <source>
        <dbReference type="EMBL" id="CUS56578.1"/>
    </source>
</evidence>
<evidence type="ECO:0000259" key="7">
    <source>
        <dbReference type="Pfam" id="PF03900"/>
    </source>
</evidence>
<dbReference type="InterPro" id="IPR036803">
    <property type="entry name" value="Porphobilinogen_deaminase_C_sf"/>
</dbReference>
<sequence length="327" mass="34964">MTDPRISPDDTSHRDQRVLRIGTRGSPLALVQARQVAAALEIHSGGAWRGEIVTFTTSGDQLTTERLIDAGGKGLFTRELDAALDRGEVDVTVHSLKDVPSVLPEGQRFVAFPDREDPREGFLSPHATSLNELKQGARVGTASLRREAQTLALRPDVEIVTFRGNVATRMRKLEEGLADATYLAMAGLTRLGMAHLAHPIPLEDMLPAAGQGIVGVVARETLAEDAAEAFKKMNHEPTESAAHIERAFLAALDGSCRTPIAAHTFDKGDTWFVKGEVLSLDGKQTWSASGSCAKASALQQMTDLGARLAADIRDAAGGELPAFGSAW</sequence>
<evidence type="ECO:0000259" key="6">
    <source>
        <dbReference type="Pfam" id="PF01379"/>
    </source>
</evidence>
<dbReference type="FunFam" id="3.40.190.10:FF:000005">
    <property type="entry name" value="Porphobilinogen deaminase"/>
    <property type="match status" value="1"/>
</dbReference>
<protein>
    <recommendedName>
        <fullName evidence="3">hydroxymethylbilane synthase</fullName>
        <ecNumber evidence="3">2.5.1.61</ecNumber>
    </recommendedName>
</protein>
<dbReference type="AlphaFoldDB" id="A0A160TZK3"/>
<dbReference type="GO" id="GO:0004418">
    <property type="term" value="F:hydroxymethylbilane synthase activity"/>
    <property type="evidence" value="ECO:0007669"/>
    <property type="project" value="UniProtKB-EC"/>
</dbReference>
<dbReference type="EC" id="2.5.1.61" evidence="3"/>
<evidence type="ECO:0000256" key="4">
    <source>
        <dbReference type="ARBA" id="ARBA00022679"/>
    </source>
</evidence>
<gene>
    <name evidence="8" type="ORF">MGWOODY_Hyp2473</name>
</gene>
<dbReference type="PIRSF" id="PIRSF001438">
    <property type="entry name" value="4pyrrol_synth_OHMeBilane_synth"/>
    <property type="match status" value="1"/>
</dbReference>
<feature type="domain" description="Porphobilinogen deaminase C-terminal" evidence="7">
    <location>
        <begin position="243"/>
        <end position="313"/>
    </location>
</feature>
<dbReference type="Gene3D" id="3.40.190.10">
    <property type="entry name" value="Periplasmic binding protein-like II"/>
    <property type="match status" value="2"/>
</dbReference>
<reference evidence="8" key="1">
    <citation type="submission" date="2015-10" db="EMBL/GenBank/DDBJ databases">
        <authorList>
            <person name="Gilbert D.G."/>
        </authorList>
    </citation>
    <scope>NUCLEOTIDE SEQUENCE</scope>
</reference>
<dbReference type="Pfam" id="PF01379">
    <property type="entry name" value="Porphobil_deam"/>
    <property type="match status" value="1"/>
</dbReference>
<name>A0A160TZK3_9ZZZZ</name>
<feature type="domain" description="Porphobilinogen deaminase N-terminal" evidence="6">
    <location>
        <begin position="19"/>
        <end position="221"/>
    </location>
</feature>
<dbReference type="EMBL" id="CZQD01000028">
    <property type="protein sequence ID" value="CUS56578.1"/>
    <property type="molecule type" value="Genomic_DNA"/>
</dbReference>
<dbReference type="InterPro" id="IPR000860">
    <property type="entry name" value="HemC"/>
</dbReference>
<proteinExistence type="inferred from homology"/>
<dbReference type="SUPFAM" id="SSF53850">
    <property type="entry name" value="Periplasmic binding protein-like II"/>
    <property type="match status" value="1"/>
</dbReference>
<dbReference type="HAMAP" id="MF_00260">
    <property type="entry name" value="Porphobil_deam"/>
    <property type="match status" value="1"/>
</dbReference>
<dbReference type="PRINTS" id="PR00151">
    <property type="entry name" value="PORPHBDMNASE"/>
</dbReference>
<accession>A0A160TZK3</accession>
<dbReference type="GO" id="GO:0006783">
    <property type="term" value="P:heme biosynthetic process"/>
    <property type="evidence" value="ECO:0007669"/>
    <property type="project" value="TreeGrafter"/>
</dbReference>
<evidence type="ECO:0000256" key="3">
    <source>
        <dbReference type="ARBA" id="ARBA00012655"/>
    </source>
</evidence>